<dbReference type="PATRIC" id="fig|1121022.4.peg.1420"/>
<dbReference type="Pfam" id="PF12680">
    <property type="entry name" value="SnoaL_2"/>
    <property type="match status" value="1"/>
</dbReference>
<keyword evidence="3" id="KW-1185">Reference proteome</keyword>
<protein>
    <recommendedName>
        <fullName evidence="1">SnoaL-like domain-containing protein</fullName>
    </recommendedName>
</protein>
<dbReference type="eggNOG" id="COG3631">
    <property type="taxonomic scope" value="Bacteria"/>
</dbReference>
<accession>V4PZK3</accession>
<evidence type="ECO:0000313" key="2">
    <source>
        <dbReference type="EMBL" id="ESQ92864.1"/>
    </source>
</evidence>
<dbReference type="InterPro" id="IPR037401">
    <property type="entry name" value="SnoaL-like"/>
</dbReference>
<dbReference type="RefSeq" id="WP_018082802.1">
    <property type="nucleotide sequence ID" value="NZ_AQWM01000019.1"/>
</dbReference>
<dbReference type="AlphaFoldDB" id="V4PZK3"/>
<proteinExistence type="predicted"/>
<dbReference type="EMBL" id="AWGB01000010">
    <property type="protein sequence ID" value="ESQ92864.1"/>
    <property type="molecule type" value="Genomic_DNA"/>
</dbReference>
<dbReference type="SUPFAM" id="SSF54427">
    <property type="entry name" value="NTF2-like"/>
    <property type="match status" value="1"/>
</dbReference>
<evidence type="ECO:0000259" key="1">
    <source>
        <dbReference type="Pfam" id="PF12680"/>
    </source>
</evidence>
<gene>
    <name evidence="2" type="ORF">ABENE_07105</name>
</gene>
<dbReference type="Gene3D" id="3.10.450.50">
    <property type="match status" value="1"/>
</dbReference>
<comment type="caution">
    <text evidence="2">The sequence shown here is derived from an EMBL/GenBank/DDBJ whole genome shotgun (WGS) entry which is preliminary data.</text>
</comment>
<dbReference type="Proteomes" id="UP000017837">
    <property type="component" value="Unassembled WGS sequence"/>
</dbReference>
<dbReference type="OrthoDB" id="3475938at2"/>
<organism evidence="2 3">
    <name type="scientific">Asticcacaulis benevestitus DSM 16100 = ATCC BAA-896</name>
    <dbReference type="NCBI Taxonomy" id="1121022"/>
    <lineage>
        <taxon>Bacteria</taxon>
        <taxon>Pseudomonadati</taxon>
        <taxon>Pseudomonadota</taxon>
        <taxon>Alphaproteobacteria</taxon>
        <taxon>Caulobacterales</taxon>
        <taxon>Caulobacteraceae</taxon>
        <taxon>Asticcacaulis</taxon>
    </lineage>
</organism>
<feature type="domain" description="SnoaL-like" evidence="1">
    <location>
        <begin position="10"/>
        <end position="117"/>
    </location>
</feature>
<evidence type="ECO:0000313" key="3">
    <source>
        <dbReference type="Proteomes" id="UP000017837"/>
    </source>
</evidence>
<reference evidence="2 3" key="1">
    <citation type="journal article" date="2014" name="Nature">
        <title>Sequential evolution of bacterial morphology by co-option of a developmental regulator.</title>
        <authorList>
            <person name="Jiang C."/>
            <person name="Brown P.J."/>
            <person name="Ducret A."/>
            <person name="Brun Y.V."/>
        </authorList>
    </citation>
    <scope>NUCLEOTIDE SEQUENCE [LARGE SCALE GENOMIC DNA]</scope>
    <source>
        <strain evidence="2 3">DSM 16100</strain>
    </source>
</reference>
<name>V4PZK3_9CAUL</name>
<dbReference type="InterPro" id="IPR032710">
    <property type="entry name" value="NTF2-like_dom_sf"/>
</dbReference>
<sequence length="137" mass="15161">MTIADIAKIYLDGLEAQSVETISALLTEDATIEIPFSNTGTLSPWFVFEGRDGVLGYIGTIFENFSQVKLLNRAVYIAEDGRTVFVETTGDLIQRGTNASYRNRYVFKFTFRDGGISHLSEYANPVSFAKLMGIDLG</sequence>